<dbReference type="EMBL" id="JAIZAY010000019">
    <property type="protein sequence ID" value="KAJ8023322.1"/>
    <property type="molecule type" value="Genomic_DNA"/>
</dbReference>
<keyword evidence="2" id="KW-1185">Reference proteome</keyword>
<gene>
    <name evidence="1" type="ORF">HOLleu_35708</name>
</gene>
<dbReference type="Proteomes" id="UP001152320">
    <property type="component" value="Chromosome 19"/>
</dbReference>
<evidence type="ECO:0000313" key="1">
    <source>
        <dbReference type="EMBL" id="KAJ8023322.1"/>
    </source>
</evidence>
<comment type="caution">
    <text evidence="1">The sequence shown here is derived from an EMBL/GenBank/DDBJ whole genome shotgun (WGS) entry which is preliminary data.</text>
</comment>
<sequence length="94" mass="10826">MVLDNKSQFSSSAVSKNSRLAGLGTLFRLHKVPRIDVKTFMKDVGTTKLYDLKTGNSCNQGRTHRDYGMMHLLKYESQLFHRNCRMWLDSKIAT</sequence>
<proteinExistence type="predicted"/>
<reference evidence="1" key="1">
    <citation type="submission" date="2021-10" db="EMBL/GenBank/DDBJ databases">
        <title>Tropical sea cucumber genome reveals ecological adaptation and Cuvierian tubules defense mechanism.</title>
        <authorList>
            <person name="Chen T."/>
        </authorList>
    </citation>
    <scope>NUCLEOTIDE SEQUENCE</scope>
    <source>
        <strain evidence="1">Nanhai2018</strain>
        <tissue evidence="1">Muscle</tissue>
    </source>
</reference>
<organism evidence="1 2">
    <name type="scientific">Holothuria leucospilota</name>
    <name type="common">Black long sea cucumber</name>
    <name type="synonym">Mertensiothuria leucospilota</name>
    <dbReference type="NCBI Taxonomy" id="206669"/>
    <lineage>
        <taxon>Eukaryota</taxon>
        <taxon>Metazoa</taxon>
        <taxon>Echinodermata</taxon>
        <taxon>Eleutherozoa</taxon>
        <taxon>Echinozoa</taxon>
        <taxon>Holothuroidea</taxon>
        <taxon>Aspidochirotacea</taxon>
        <taxon>Aspidochirotida</taxon>
        <taxon>Holothuriidae</taxon>
        <taxon>Holothuria</taxon>
    </lineage>
</organism>
<evidence type="ECO:0000313" key="2">
    <source>
        <dbReference type="Proteomes" id="UP001152320"/>
    </source>
</evidence>
<protein>
    <submittedName>
        <fullName evidence="1">Uncharacterized protein</fullName>
    </submittedName>
</protein>
<accession>A0A9Q0YNA3</accession>
<name>A0A9Q0YNA3_HOLLE</name>
<dbReference type="AlphaFoldDB" id="A0A9Q0YNA3"/>